<dbReference type="EC" id="1.1.1.49" evidence="7"/>
<feature type="binding site" evidence="7">
    <location>
        <begin position="135"/>
        <end position="136"/>
    </location>
    <ligand>
        <name>NADP(+)</name>
        <dbReference type="ChEBI" id="CHEBI:58349"/>
    </ligand>
</feature>
<dbReference type="PIRSF" id="PIRSF000110">
    <property type="entry name" value="G6PD"/>
    <property type="match status" value="1"/>
</dbReference>
<dbReference type="PRINTS" id="PR00079">
    <property type="entry name" value="G6PDHDRGNASE"/>
</dbReference>
<keyword evidence="5 7" id="KW-0560">Oxidoreductase</keyword>
<dbReference type="InterPro" id="IPR022674">
    <property type="entry name" value="G6P_DH_NAD-bd"/>
</dbReference>
<feature type="binding site" evidence="7">
    <location>
        <position position="191"/>
    </location>
    <ligand>
        <name>NADP(+)</name>
        <dbReference type="ChEBI" id="CHEBI:58349"/>
    </ligand>
</feature>
<keyword evidence="4 7" id="KW-0521">NADP</keyword>
<dbReference type="EMBL" id="BJZV01000012">
    <property type="protein sequence ID" value="GEP10635.1"/>
    <property type="molecule type" value="Genomic_DNA"/>
</dbReference>
<dbReference type="GO" id="GO:0005829">
    <property type="term" value="C:cytosol"/>
    <property type="evidence" value="ECO:0007669"/>
    <property type="project" value="TreeGrafter"/>
</dbReference>
<name>A0A512JL04_9HYPH</name>
<evidence type="ECO:0000256" key="2">
    <source>
        <dbReference type="ARBA" id="ARBA00009975"/>
    </source>
</evidence>
<dbReference type="PANTHER" id="PTHR23429">
    <property type="entry name" value="GLUCOSE-6-PHOSPHATE 1-DEHYDROGENASE G6PD"/>
    <property type="match status" value="1"/>
</dbReference>
<dbReference type="SUPFAM" id="SSF55347">
    <property type="entry name" value="Glyceraldehyde-3-phosphate dehydrogenase-like, C-terminal domain"/>
    <property type="match status" value="1"/>
</dbReference>
<evidence type="ECO:0000256" key="1">
    <source>
        <dbReference type="ARBA" id="ARBA00004937"/>
    </source>
</evidence>
<proteinExistence type="inferred from homology"/>
<evidence type="ECO:0000313" key="11">
    <source>
        <dbReference type="Proteomes" id="UP000321750"/>
    </source>
</evidence>
<keyword evidence="6 7" id="KW-0119">Carbohydrate metabolism</keyword>
<dbReference type="PANTHER" id="PTHR23429:SF0">
    <property type="entry name" value="GLUCOSE-6-PHOSPHATE 1-DEHYDROGENASE"/>
    <property type="match status" value="1"/>
</dbReference>
<dbReference type="SUPFAM" id="SSF51735">
    <property type="entry name" value="NAD(P)-binding Rossmann-fold domains"/>
    <property type="match status" value="1"/>
</dbReference>
<dbReference type="HAMAP" id="MF_00966">
    <property type="entry name" value="G6PD"/>
    <property type="match status" value="1"/>
</dbReference>
<evidence type="ECO:0000259" key="9">
    <source>
        <dbReference type="Pfam" id="PF02781"/>
    </source>
</evidence>
<evidence type="ECO:0000313" key="10">
    <source>
        <dbReference type="EMBL" id="GEP10635.1"/>
    </source>
</evidence>
<dbReference type="GO" id="GO:0009051">
    <property type="term" value="P:pentose-phosphate shunt, oxidative branch"/>
    <property type="evidence" value="ECO:0007669"/>
    <property type="project" value="TreeGrafter"/>
</dbReference>
<dbReference type="AlphaFoldDB" id="A0A512JL04"/>
<evidence type="ECO:0000256" key="7">
    <source>
        <dbReference type="HAMAP-Rule" id="MF_00966"/>
    </source>
</evidence>
<dbReference type="InterPro" id="IPR022675">
    <property type="entry name" value="G6P_DH_C"/>
</dbReference>
<evidence type="ECO:0000259" key="8">
    <source>
        <dbReference type="Pfam" id="PF00479"/>
    </source>
</evidence>
<comment type="pathway">
    <text evidence="1 7">Carbohydrate degradation; pentose phosphate pathway; D-ribulose 5-phosphate from D-glucose 6-phosphate (oxidative stage): step 1/3.</text>
</comment>
<feature type="binding site" evidence="7">
    <location>
        <position position="225"/>
    </location>
    <ligand>
        <name>substrate</name>
    </ligand>
</feature>
<feature type="binding site" evidence="7">
    <location>
        <position position="379"/>
    </location>
    <ligand>
        <name>substrate</name>
    </ligand>
</feature>
<keyword evidence="3 7" id="KW-0313">Glucose metabolism</keyword>
<protein>
    <recommendedName>
        <fullName evidence="7">Glucose-6-phosphate 1-dehydrogenase</fullName>
        <shortName evidence="7">G6PD</shortName>
        <ecNumber evidence="7">1.1.1.49</ecNumber>
    </recommendedName>
</protein>
<dbReference type="PROSITE" id="PS00069">
    <property type="entry name" value="G6P_DEHYDROGENASE"/>
    <property type="match status" value="1"/>
</dbReference>
<feature type="active site" description="Proton acceptor" evidence="7">
    <location>
        <position position="283"/>
    </location>
</feature>
<feature type="domain" description="Glucose-6-phosphate dehydrogenase NAD-binding" evidence="8">
    <location>
        <begin position="48"/>
        <end position="229"/>
    </location>
</feature>
<feature type="binding site" evidence="7">
    <location>
        <position position="278"/>
    </location>
    <ligand>
        <name>substrate</name>
    </ligand>
</feature>
<dbReference type="InterPro" id="IPR036291">
    <property type="entry name" value="NAD(P)-bd_dom_sf"/>
</dbReference>
<accession>A0A512JL04</accession>
<comment type="function">
    <text evidence="7">Catalyzes the oxidation of glucose 6-phosphate to 6-phosphogluconolactone.</text>
</comment>
<reference evidence="10 11" key="1">
    <citation type="submission" date="2019-07" db="EMBL/GenBank/DDBJ databases">
        <title>Whole genome shotgun sequence of Methylobacterium gnaphalii NBRC 107716.</title>
        <authorList>
            <person name="Hosoyama A."/>
            <person name="Uohara A."/>
            <person name="Ohji S."/>
            <person name="Ichikawa N."/>
        </authorList>
    </citation>
    <scope>NUCLEOTIDE SEQUENCE [LARGE SCALE GENOMIC DNA]</scope>
    <source>
        <strain evidence="10 11">NBRC 107716</strain>
    </source>
</reference>
<comment type="catalytic activity">
    <reaction evidence="7">
        <text>D-glucose 6-phosphate + NADP(+) = 6-phospho-D-glucono-1,5-lactone + NADPH + H(+)</text>
        <dbReference type="Rhea" id="RHEA:15841"/>
        <dbReference type="ChEBI" id="CHEBI:15378"/>
        <dbReference type="ChEBI" id="CHEBI:57783"/>
        <dbReference type="ChEBI" id="CHEBI:57955"/>
        <dbReference type="ChEBI" id="CHEBI:58349"/>
        <dbReference type="ChEBI" id="CHEBI:61548"/>
        <dbReference type="EC" id="1.1.1.49"/>
    </reaction>
</comment>
<organism evidence="10 11">
    <name type="scientific">Methylobacterium gnaphalii</name>
    <dbReference type="NCBI Taxonomy" id="1010610"/>
    <lineage>
        <taxon>Bacteria</taxon>
        <taxon>Pseudomonadati</taxon>
        <taxon>Pseudomonadota</taxon>
        <taxon>Alphaproteobacteria</taxon>
        <taxon>Hyphomicrobiales</taxon>
        <taxon>Methylobacteriaceae</taxon>
        <taxon>Methylobacterium</taxon>
    </lineage>
</organism>
<comment type="similarity">
    <text evidence="2 7">Belongs to the glucose-6-phosphate dehydrogenase family.</text>
</comment>
<gene>
    <name evidence="10" type="primary">zwf-2</name>
    <name evidence="7" type="synonym">zwf</name>
    <name evidence="10" type="ORF">MGN01_24800</name>
</gene>
<dbReference type="Pfam" id="PF00479">
    <property type="entry name" value="G6PD_N"/>
    <property type="match status" value="1"/>
</dbReference>
<evidence type="ECO:0000256" key="3">
    <source>
        <dbReference type="ARBA" id="ARBA00022526"/>
    </source>
</evidence>
<keyword evidence="11" id="KW-1185">Reference proteome</keyword>
<dbReference type="GO" id="GO:0050661">
    <property type="term" value="F:NADP binding"/>
    <property type="evidence" value="ECO:0007669"/>
    <property type="project" value="UniProtKB-UniRule"/>
</dbReference>
<dbReference type="Gene3D" id="3.40.50.720">
    <property type="entry name" value="NAD(P)-binding Rossmann-like Domain"/>
    <property type="match status" value="1"/>
</dbReference>
<dbReference type="InterPro" id="IPR001282">
    <property type="entry name" value="G6P_DH"/>
</dbReference>
<evidence type="ECO:0000256" key="4">
    <source>
        <dbReference type="ARBA" id="ARBA00022857"/>
    </source>
</evidence>
<evidence type="ECO:0000256" key="6">
    <source>
        <dbReference type="ARBA" id="ARBA00023277"/>
    </source>
</evidence>
<sequence length="536" mass="59520">MERLPGQPVGPPLQRCGASFGAVVMGDQVSPKKRSAPGADPAPPCTLVIFGAGGDLTKRLLMPALYNLSGGGLLSNDLKIIGVDHNEKTDDGWRKELTDTMESFAKDKSGEFHTDHIDEAQWSFIRDRLHFVQGDFEKEETYKALGEHLRGNAVFYLAVAARFFGSIVDGLGKAGLLKQGDDSFRRVVIEKPFGHDLASAQALNARILKQADESQFYRIDHFLGKETVQSMMAIRFANGIFEPLWRREYVDHVQITAAETVGVEQRGSFYEPTGALRDMVPNHMFQLLCMVAMEPPNSFDAEAVRTEKAKLAEAVKPIQPDHAVRGQYTAGVEFGKDVPAYRNEPNVDPNSNTETYTALKLEIENWRWAGVPFYVRTGKRLTGRLTEIAIHFKPAPYRLFRGTPVEDVAQNVMRIRIAPEPGETTEINVKAPGPQMRLGRVENAFQYKDFFDETPNVGYETLLYDCMIGDATLFQRADNIEAGWAAVDPLLKAWKDAPVEFYPAGSDGPKGADELLARDRRAWLPLPGDSRGKSGG</sequence>
<dbReference type="UniPathway" id="UPA00115">
    <property type="reaction ID" value="UER00408"/>
</dbReference>
<evidence type="ECO:0000256" key="5">
    <source>
        <dbReference type="ARBA" id="ARBA00023002"/>
    </source>
</evidence>
<dbReference type="GO" id="GO:0004345">
    <property type="term" value="F:glucose-6-phosphate dehydrogenase activity"/>
    <property type="evidence" value="ECO:0007669"/>
    <property type="project" value="UniProtKB-UniRule"/>
</dbReference>
<dbReference type="NCBIfam" id="TIGR00871">
    <property type="entry name" value="zwf"/>
    <property type="match status" value="1"/>
</dbReference>
<comment type="caution">
    <text evidence="7">Lacks conserved residue(s) required for the propagation of feature annotation.</text>
</comment>
<dbReference type="Proteomes" id="UP000321750">
    <property type="component" value="Unassembled WGS sequence"/>
</dbReference>
<feature type="binding site" evidence="7">
    <location>
        <position position="259"/>
    </location>
    <ligand>
        <name>substrate</name>
    </ligand>
</feature>
<dbReference type="Gene3D" id="3.30.360.10">
    <property type="entry name" value="Dihydrodipicolinate Reductase, domain 2"/>
    <property type="match status" value="1"/>
</dbReference>
<feature type="domain" description="Glucose-6-phosphate dehydrogenase C-terminal" evidence="9">
    <location>
        <begin position="232"/>
        <end position="523"/>
    </location>
</feature>
<feature type="binding site" evidence="7">
    <location>
        <position position="221"/>
    </location>
    <ligand>
        <name>substrate</name>
    </ligand>
</feature>
<dbReference type="Pfam" id="PF02781">
    <property type="entry name" value="G6PD_C"/>
    <property type="match status" value="1"/>
</dbReference>
<dbReference type="InterPro" id="IPR019796">
    <property type="entry name" value="G6P_DH_AS"/>
</dbReference>
<dbReference type="GO" id="GO:0006006">
    <property type="term" value="P:glucose metabolic process"/>
    <property type="evidence" value="ECO:0007669"/>
    <property type="project" value="UniProtKB-KW"/>
</dbReference>
<comment type="caution">
    <text evidence="10">The sequence shown here is derived from an EMBL/GenBank/DDBJ whole genome shotgun (WGS) entry which is preliminary data.</text>
</comment>